<keyword evidence="4 7" id="KW-0808">Transferase</keyword>
<sequence length="275" mass="31481">MPEFGDMDGATLLRLLQRVRGHTGIHMVEAKKTMLQARLRPRMRHLGIDSYAGYVEHLDRNEDERQPFVDAVTTHQTSFFRTPKVWQYFRDVFLPKWVEEGWGRPLRVWSAAASTGEEACTIAICCEEVRRRQPGFSYEILGTDISTDVLAHARAGRYAGASVAAFRAGHPEIFERYDAARRPGQFMLDDAVRRCIAFEPHNLMEPAPWQERFDVVFLRNVLIYFTADDIRGAVRHLAPSLRRHGKLVIGESESLTSMDVPFQFVQPQIYESVAA</sequence>
<keyword evidence="3 7" id="KW-0489">Methyltransferase</keyword>
<dbReference type="InterPro" id="IPR029063">
    <property type="entry name" value="SAM-dependent_MTases_sf"/>
</dbReference>
<evidence type="ECO:0000259" key="6">
    <source>
        <dbReference type="PROSITE" id="PS50123"/>
    </source>
</evidence>
<dbReference type="PANTHER" id="PTHR24422">
    <property type="entry name" value="CHEMOTAXIS PROTEIN METHYLTRANSFERASE"/>
    <property type="match status" value="1"/>
</dbReference>
<evidence type="ECO:0000256" key="1">
    <source>
        <dbReference type="ARBA" id="ARBA00001541"/>
    </source>
</evidence>
<comment type="catalytic activity">
    <reaction evidence="1">
        <text>L-glutamyl-[protein] + S-adenosyl-L-methionine = [protein]-L-glutamate 5-O-methyl ester + S-adenosyl-L-homocysteine</text>
        <dbReference type="Rhea" id="RHEA:24452"/>
        <dbReference type="Rhea" id="RHEA-COMP:10208"/>
        <dbReference type="Rhea" id="RHEA-COMP:10311"/>
        <dbReference type="ChEBI" id="CHEBI:29973"/>
        <dbReference type="ChEBI" id="CHEBI:57856"/>
        <dbReference type="ChEBI" id="CHEBI:59789"/>
        <dbReference type="ChEBI" id="CHEBI:82795"/>
        <dbReference type="EC" id="2.1.1.80"/>
    </reaction>
</comment>
<evidence type="ECO:0000256" key="2">
    <source>
        <dbReference type="ARBA" id="ARBA00012534"/>
    </source>
</evidence>
<evidence type="ECO:0000313" key="7">
    <source>
        <dbReference type="EMBL" id="SDP74801.1"/>
    </source>
</evidence>
<dbReference type="RefSeq" id="WP_167361293.1">
    <property type="nucleotide sequence ID" value="NZ_CP028290.1"/>
</dbReference>
<dbReference type="EC" id="2.1.1.80" evidence="2"/>
<dbReference type="SMART" id="SM00138">
    <property type="entry name" value="MeTrc"/>
    <property type="match status" value="1"/>
</dbReference>
<gene>
    <name evidence="7" type="ORF">SAMN04489708_12430</name>
</gene>
<keyword evidence="5" id="KW-0949">S-adenosyl-L-methionine</keyword>
<dbReference type="Proteomes" id="UP000199317">
    <property type="component" value="Unassembled WGS sequence"/>
</dbReference>
<reference evidence="8" key="1">
    <citation type="submission" date="2016-10" db="EMBL/GenBank/DDBJ databases">
        <authorList>
            <person name="Varghese N."/>
            <person name="Submissions S."/>
        </authorList>
    </citation>
    <scope>NUCLEOTIDE SEQUENCE [LARGE SCALE GENOMIC DNA]</scope>
    <source>
        <strain evidence="8">DSM 17101</strain>
    </source>
</reference>
<name>A0A1H0V8T3_9BURK</name>
<evidence type="ECO:0000256" key="4">
    <source>
        <dbReference type="ARBA" id="ARBA00022679"/>
    </source>
</evidence>
<organism evidence="7 8">
    <name type="scientific">Paracidovorax cattleyae</name>
    <dbReference type="NCBI Taxonomy" id="80868"/>
    <lineage>
        <taxon>Bacteria</taxon>
        <taxon>Pseudomonadati</taxon>
        <taxon>Pseudomonadota</taxon>
        <taxon>Betaproteobacteria</taxon>
        <taxon>Burkholderiales</taxon>
        <taxon>Comamonadaceae</taxon>
        <taxon>Paracidovorax</taxon>
    </lineage>
</organism>
<dbReference type="PANTHER" id="PTHR24422:SF26">
    <property type="entry name" value="CHEMOTAXIS PROTEIN METHYLTRANSFERASE"/>
    <property type="match status" value="1"/>
</dbReference>
<keyword evidence="8" id="KW-1185">Reference proteome</keyword>
<protein>
    <recommendedName>
        <fullName evidence="2">protein-glutamate O-methyltransferase</fullName>
        <ecNumber evidence="2">2.1.1.80</ecNumber>
    </recommendedName>
</protein>
<dbReference type="GO" id="GO:0008983">
    <property type="term" value="F:protein-glutamate O-methyltransferase activity"/>
    <property type="evidence" value="ECO:0007669"/>
    <property type="project" value="UniProtKB-EC"/>
</dbReference>
<dbReference type="InterPro" id="IPR022642">
    <property type="entry name" value="CheR_C"/>
</dbReference>
<dbReference type="Pfam" id="PF03705">
    <property type="entry name" value="CheR_N"/>
    <property type="match status" value="1"/>
</dbReference>
<accession>A0A1H0V8T3</accession>
<proteinExistence type="predicted"/>
<dbReference type="Pfam" id="PF01739">
    <property type="entry name" value="CheR"/>
    <property type="match status" value="1"/>
</dbReference>
<feature type="domain" description="CheR-type methyltransferase" evidence="6">
    <location>
        <begin position="14"/>
        <end position="275"/>
    </location>
</feature>
<dbReference type="SUPFAM" id="SSF47757">
    <property type="entry name" value="Chemotaxis receptor methyltransferase CheR, N-terminal domain"/>
    <property type="match status" value="1"/>
</dbReference>
<evidence type="ECO:0000256" key="3">
    <source>
        <dbReference type="ARBA" id="ARBA00022603"/>
    </source>
</evidence>
<dbReference type="InterPro" id="IPR000780">
    <property type="entry name" value="CheR_MeTrfase"/>
</dbReference>
<dbReference type="PRINTS" id="PR00996">
    <property type="entry name" value="CHERMTFRASE"/>
</dbReference>
<dbReference type="InterPro" id="IPR036804">
    <property type="entry name" value="CheR_N_sf"/>
</dbReference>
<dbReference type="Gene3D" id="3.40.50.150">
    <property type="entry name" value="Vaccinia Virus protein VP39"/>
    <property type="match status" value="1"/>
</dbReference>
<dbReference type="EMBL" id="FNJL01000024">
    <property type="protein sequence ID" value="SDP74801.1"/>
    <property type="molecule type" value="Genomic_DNA"/>
</dbReference>
<dbReference type="InterPro" id="IPR050903">
    <property type="entry name" value="Bact_Chemotaxis_MeTrfase"/>
</dbReference>
<dbReference type="AlphaFoldDB" id="A0A1H0V8T3"/>
<dbReference type="InterPro" id="IPR022641">
    <property type="entry name" value="CheR_N"/>
</dbReference>
<dbReference type="SUPFAM" id="SSF53335">
    <property type="entry name" value="S-adenosyl-L-methionine-dependent methyltransferases"/>
    <property type="match status" value="1"/>
</dbReference>
<dbReference type="Gene3D" id="1.10.155.10">
    <property type="entry name" value="Chemotaxis receptor methyltransferase CheR, N-terminal domain"/>
    <property type="match status" value="1"/>
</dbReference>
<dbReference type="GO" id="GO:0032259">
    <property type="term" value="P:methylation"/>
    <property type="evidence" value="ECO:0007669"/>
    <property type="project" value="UniProtKB-KW"/>
</dbReference>
<evidence type="ECO:0000313" key="8">
    <source>
        <dbReference type="Proteomes" id="UP000199317"/>
    </source>
</evidence>
<dbReference type="PROSITE" id="PS50123">
    <property type="entry name" value="CHER"/>
    <property type="match status" value="1"/>
</dbReference>
<evidence type="ECO:0000256" key="5">
    <source>
        <dbReference type="ARBA" id="ARBA00022691"/>
    </source>
</evidence>